<dbReference type="OrthoDB" id="3384012at2"/>
<evidence type="ECO:0000259" key="3">
    <source>
        <dbReference type="Pfam" id="PF04321"/>
    </source>
</evidence>
<sequence>MTPAPPVVIVGRGLIGAAVARRLRSQGHLTTTVGVTPDPTGEHLAVDLAGAPGRAALGAAVRRLRPRVVVLTHGPSDVTWIEDHEDRAAEAHVGTARTVAELGVPTLLVSTDNVFPGDRPLRRPTDPVAPANAYGRVKAAAERAVRDTGQGLVLRVSLVYGWTDQHRATYGQRCLAAAHRREPLLAPVDQDFTPVHVSDVAHVLAALCATPTLPVGVRHLAGPEQLSRYDFARLAYRLCGADEGLVRPCRRAETQWASRPRYSSLACDDFAAALGVDGWLPMSAEAGLRAMLAEAPVTGNARAGR</sequence>
<dbReference type="PANTHER" id="PTHR10491">
    <property type="entry name" value="DTDP-4-DEHYDRORHAMNOSE REDUCTASE"/>
    <property type="match status" value="1"/>
</dbReference>
<dbReference type="PANTHER" id="PTHR10491:SF4">
    <property type="entry name" value="METHIONINE ADENOSYLTRANSFERASE 2 SUBUNIT BETA"/>
    <property type="match status" value="1"/>
</dbReference>
<dbReference type="InterPro" id="IPR036291">
    <property type="entry name" value="NAD(P)-bd_dom_sf"/>
</dbReference>
<dbReference type="Pfam" id="PF04321">
    <property type="entry name" value="RmlD_sub_bind"/>
    <property type="match status" value="1"/>
</dbReference>
<dbReference type="InterPro" id="IPR005913">
    <property type="entry name" value="dTDP_dehydrorham_reduct"/>
</dbReference>
<gene>
    <name evidence="4" type="ORF">GA0070614_1156</name>
</gene>
<dbReference type="InterPro" id="IPR029903">
    <property type="entry name" value="RmlD-like-bd"/>
</dbReference>
<dbReference type="RefSeq" id="WP_088974978.1">
    <property type="nucleotide sequence ID" value="NZ_LT607753.1"/>
</dbReference>
<dbReference type="Proteomes" id="UP000198215">
    <property type="component" value="Chromosome I"/>
</dbReference>
<comment type="function">
    <text evidence="2">Catalyzes the reduction of dTDP-6-deoxy-L-lyxo-4-hexulose to yield dTDP-L-rhamnose.</text>
</comment>
<dbReference type="UniPathway" id="UPA00124"/>
<keyword evidence="5" id="KW-1185">Reference proteome</keyword>
<keyword evidence="2" id="KW-0560">Oxidoreductase</keyword>
<evidence type="ECO:0000256" key="2">
    <source>
        <dbReference type="RuleBase" id="RU364082"/>
    </source>
</evidence>
<evidence type="ECO:0000256" key="1">
    <source>
        <dbReference type="ARBA" id="ARBA00010944"/>
    </source>
</evidence>
<dbReference type="EMBL" id="LT607753">
    <property type="protein sequence ID" value="SCG44002.1"/>
    <property type="molecule type" value="Genomic_DNA"/>
</dbReference>
<comment type="pathway">
    <text evidence="2">Carbohydrate biosynthesis; dTDP-L-rhamnose biosynthesis.</text>
</comment>
<dbReference type="AlphaFoldDB" id="A0A1C5HDA6"/>
<name>A0A1C5HDA6_9ACTN</name>
<comment type="similarity">
    <text evidence="1 2">Belongs to the dTDP-4-dehydrorhamnose reductase family.</text>
</comment>
<dbReference type="SUPFAM" id="SSF51735">
    <property type="entry name" value="NAD(P)-binding Rossmann-fold domains"/>
    <property type="match status" value="1"/>
</dbReference>
<feature type="domain" description="RmlD-like substrate binding" evidence="3">
    <location>
        <begin position="11"/>
        <end position="276"/>
    </location>
</feature>
<dbReference type="EC" id="1.1.1.133" evidence="2"/>
<keyword evidence="2" id="KW-0521">NADP</keyword>
<evidence type="ECO:0000313" key="5">
    <source>
        <dbReference type="Proteomes" id="UP000198215"/>
    </source>
</evidence>
<dbReference type="Gene3D" id="3.40.50.720">
    <property type="entry name" value="NAD(P)-binding Rossmann-like Domain"/>
    <property type="match status" value="1"/>
</dbReference>
<dbReference type="GO" id="GO:0048270">
    <property type="term" value="F:methionine adenosyltransferase regulator activity"/>
    <property type="evidence" value="ECO:0007669"/>
    <property type="project" value="TreeGrafter"/>
</dbReference>
<organism evidence="4 5">
    <name type="scientific">Micromonospora coxensis</name>
    <dbReference type="NCBI Taxonomy" id="356852"/>
    <lineage>
        <taxon>Bacteria</taxon>
        <taxon>Bacillati</taxon>
        <taxon>Actinomycetota</taxon>
        <taxon>Actinomycetes</taxon>
        <taxon>Micromonosporales</taxon>
        <taxon>Micromonosporaceae</taxon>
        <taxon>Micromonospora</taxon>
    </lineage>
</organism>
<protein>
    <recommendedName>
        <fullName evidence="2">dTDP-4-dehydrorhamnose reductase</fullName>
        <ecNumber evidence="2">1.1.1.133</ecNumber>
    </recommendedName>
</protein>
<dbReference type="GO" id="GO:0019305">
    <property type="term" value="P:dTDP-rhamnose biosynthetic process"/>
    <property type="evidence" value="ECO:0007669"/>
    <property type="project" value="UniProtKB-UniPathway"/>
</dbReference>
<reference evidence="5" key="1">
    <citation type="submission" date="2016-06" db="EMBL/GenBank/DDBJ databases">
        <authorList>
            <person name="Varghese N."/>
            <person name="Submissions Spin"/>
        </authorList>
    </citation>
    <scope>NUCLEOTIDE SEQUENCE [LARGE SCALE GENOMIC DNA]</scope>
    <source>
        <strain evidence="5">DSM 45161</strain>
    </source>
</reference>
<evidence type="ECO:0000313" key="4">
    <source>
        <dbReference type="EMBL" id="SCG44002.1"/>
    </source>
</evidence>
<proteinExistence type="inferred from homology"/>
<accession>A0A1C5HDA6</accession>
<dbReference type="GO" id="GO:0048269">
    <property type="term" value="C:methionine adenosyltransferase complex"/>
    <property type="evidence" value="ECO:0007669"/>
    <property type="project" value="TreeGrafter"/>
</dbReference>
<dbReference type="GO" id="GO:0006556">
    <property type="term" value="P:S-adenosylmethionine biosynthetic process"/>
    <property type="evidence" value="ECO:0007669"/>
    <property type="project" value="TreeGrafter"/>
</dbReference>
<dbReference type="GO" id="GO:0008831">
    <property type="term" value="F:dTDP-4-dehydrorhamnose reductase activity"/>
    <property type="evidence" value="ECO:0007669"/>
    <property type="project" value="UniProtKB-EC"/>
</dbReference>